<dbReference type="GO" id="GO:0022857">
    <property type="term" value="F:transmembrane transporter activity"/>
    <property type="evidence" value="ECO:0007669"/>
    <property type="project" value="UniProtKB-UniRule"/>
</dbReference>
<evidence type="ECO:0000256" key="2">
    <source>
        <dbReference type="ARBA" id="ARBA00007168"/>
    </source>
</evidence>
<organism evidence="8 9">
    <name type="scientific">Macrostomum lignano</name>
    <dbReference type="NCBI Taxonomy" id="282301"/>
    <lineage>
        <taxon>Eukaryota</taxon>
        <taxon>Metazoa</taxon>
        <taxon>Spiralia</taxon>
        <taxon>Lophotrochozoa</taxon>
        <taxon>Platyhelminthes</taxon>
        <taxon>Rhabditophora</taxon>
        <taxon>Macrostomorpha</taxon>
        <taxon>Macrostomida</taxon>
        <taxon>Macrostomidae</taxon>
        <taxon>Macrostomum</taxon>
    </lineage>
</organism>
<dbReference type="WBParaSite" id="maker-unitig_27390-snap-gene-0.1-mRNA-1">
    <property type="protein sequence ID" value="maker-unitig_27390-snap-gene-0.1-mRNA-1"/>
    <property type="gene ID" value="maker-unitig_27390-snap-gene-0.1"/>
</dbReference>
<name>A0A1I8FAU2_9PLAT</name>
<feature type="transmembrane region" description="Helical" evidence="6">
    <location>
        <begin position="501"/>
        <end position="524"/>
    </location>
</feature>
<protein>
    <recommendedName>
        <fullName evidence="6">Choline transporter-like protein</fullName>
    </recommendedName>
</protein>
<evidence type="ECO:0000256" key="5">
    <source>
        <dbReference type="ARBA" id="ARBA00023136"/>
    </source>
</evidence>
<feature type="transmembrane region" description="Helical" evidence="6">
    <location>
        <begin position="468"/>
        <end position="489"/>
    </location>
</feature>
<keyword evidence="8" id="KW-1185">Reference proteome</keyword>
<comment type="function">
    <text evidence="6">Choline transporter.</text>
</comment>
<dbReference type="Pfam" id="PF04515">
    <property type="entry name" value="Choline_transpo"/>
    <property type="match status" value="1"/>
</dbReference>
<evidence type="ECO:0000313" key="8">
    <source>
        <dbReference type="Proteomes" id="UP000095280"/>
    </source>
</evidence>
<dbReference type="AlphaFoldDB" id="A0A1I8FAU2"/>
<keyword evidence="5 6" id="KW-0472">Membrane</keyword>
<keyword evidence="3 6" id="KW-0812">Transmembrane</keyword>
<dbReference type="InterPro" id="IPR007603">
    <property type="entry name" value="Choline_transptr-like"/>
</dbReference>
<comment type="subcellular location">
    <subcellularLocation>
        <location evidence="6">Cell membrane</location>
        <topology evidence="6">Multi-pass membrane protein</topology>
    </subcellularLocation>
    <subcellularLocation>
        <location evidence="1">Membrane</location>
        <topology evidence="1">Multi-pass membrane protein</topology>
    </subcellularLocation>
</comment>
<evidence type="ECO:0000256" key="3">
    <source>
        <dbReference type="ARBA" id="ARBA00022692"/>
    </source>
</evidence>
<evidence type="ECO:0000256" key="4">
    <source>
        <dbReference type="ARBA" id="ARBA00022989"/>
    </source>
</evidence>
<accession>A0A1I8FAU2</accession>
<feature type="transmembrane region" description="Helical" evidence="6">
    <location>
        <begin position="115"/>
        <end position="135"/>
    </location>
</feature>
<evidence type="ECO:0000256" key="7">
    <source>
        <dbReference type="SAM" id="MobiDB-lite"/>
    </source>
</evidence>
<comment type="caution">
    <text evidence="6">Lacks conserved residue(s) required for the propagation of feature annotation.</text>
</comment>
<dbReference type="GO" id="GO:0005886">
    <property type="term" value="C:plasma membrane"/>
    <property type="evidence" value="ECO:0007669"/>
    <property type="project" value="UniProtKB-SubCell"/>
</dbReference>
<evidence type="ECO:0000256" key="1">
    <source>
        <dbReference type="ARBA" id="ARBA00004141"/>
    </source>
</evidence>
<keyword evidence="4 6" id="KW-1133">Transmembrane helix</keyword>
<dbReference type="Proteomes" id="UP000095280">
    <property type="component" value="Unplaced"/>
</dbReference>
<feature type="region of interest" description="Disordered" evidence="7">
    <location>
        <begin position="575"/>
        <end position="600"/>
    </location>
</feature>
<sequence length="600" mass="65547">LRFPSAIGKCHASEQVHRPAVPTRQLVVWSLFYGRCITAGIRSNILPNDTVNRWKEELNNIYWLPQSDSNISPCSYRTCNSVWSLLIYIFVLSGLLSGSLVAGGSNLSCAWPGHAMLVSCACLCSSATALLWWVFADQKEPAGWPRRLCKLIRSPVAGSEPFQIPKFAGLIYYFDIAAYPMLPQQLLTAANFPCLDLELKRGTHSWCCQSAEHSAAACSCCSALCVLVCSKEPRYVALYSFKRAVRWSVPQPDALPANCHLPVARQPVRSLAVDSGLHSTSRSASQRARMIPSITMNNSLIRSLLEPCLAIWTAAVIGCPGCDLSRGRFGCGLESVCSGLSAVRARPSRLRLVLSDEHAQRQMAVAAGSGRSACGSGRLGTVAIGSLVIAVTRLPRWALSWFSQAKACGGLGRLLRQMSPIKQIRFGCRCAHRRAVLVRGCRRRLGSAFWPTARLAALRRRSILPGDFVLLTAKLAVSAACTIVCTVLLNVEYGRTKSIRFFPLPIVLVATFAFLVAHCFLSVFENLVFDTCDGYDAATCLLAASAIRHRRRQAAAATMRLSELEDLDQMEDVPDIALQPQGRPDSSLPMRRMQAPTATS</sequence>
<evidence type="ECO:0000256" key="6">
    <source>
        <dbReference type="RuleBase" id="RU368066"/>
    </source>
</evidence>
<evidence type="ECO:0000313" key="9">
    <source>
        <dbReference type="WBParaSite" id="maker-unitig_27390-snap-gene-0.1-mRNA-1"/>
    </source>
</evidence>
<reference evidence="9" key="1">
    <citation type="submission" date="2016-11" db="UniProtKB">
        <authorList>
            <consortium name="WormBaseParasite"/>
        </authorList>
    </citation>
    <scope>IDENTIFICATION</scope>
</reference>
<proteinExistence type="inferred from homology"/>
<feature type="transmembrane region" description="Helical" evidence="6">
    <location>
        <begin position="82"/>
        <end position="103"/>
    </location>
</feature>
<comment type="similarity">
    <text evidence="2 6">Belongs to the CTL (choline transporter-like) family.</text>
</comment>